<proteinExistence type="predicted"/>
<feature type="region of interest" description="Disordered" evidence="1">
    <location>
        <begin position="313"/>
        <end position="342"/>
    </location>
</feature>
<dbReference type="Ensembl" id="ENSOCUT00000033330.2">
    <property type="protein sequence ID" value="ENSOCUP00000026378.2"/>
    <property type="gene ID" value="ENSOCUG00000029582.2"/>
</dbReference>
<feature type="compositionally biased region" description="Basic residues" evidence="1">
    <location>
        <begin position="1"/>
        <end position="17"/>
    </location>
</feature>
<feature type="region of interest" description="Disordered" evidence="1">
    <location>
        <begin position="55"/>
        <end position="79"/>
    </location>
</feature>
<protein>
    <recommendedName>
        <fullName evidence="4">Family with sequence similarity 170 member A</fullName>
    </recommendedName>
</protein>
<feature type="region of interest" description="Disordered" evidence="1">
    <location>
        <begin position="1"/>
        <end position="30"/>
    </location>
</feature>
<dbReference type="EMBL" id="AAGW02043252">
    <property type="status" value="NOT_ANNOTATED_CDS"/>
    <property type="molecule type" value="Genomic_DNA"/>
</dbReference>
<keyword evidence="3" id="KW-1185">Reference proteome</keyword>
<dbReference type="GeneID" id="103349539"/>
<evidence type="ECO:0008006" key="4">
    <source>
        <dbReference type="Google" id="ProtNLM"/>
    </source>
</evidence>
<dbReference type="PANTHER" id="PTHR33517">
    <property type="entry name" value="PROTEIN FAM170B-RELATED"/>
    <property type="match status" value="1"/>
</dbReference>
<dbReference type="PANTHER" id="PTHR33517:SF5">
    <property type="entry name" value="FAMILY WITH SEQUENCE SIMILARITY 170 MEMBER A"/>
    <property type="match status" value="1"/>
</dbReference>
<dbReference type="Bgee" id="ENSOCUG00000029582">
    <property type="expression patterns" value="Expressed in testis and 1 other cell type or tissue"/>
</dbReference>
<organism evidence="2 3">
    <name type="scientific">Oryctolagus cuniculus</name>
    <name type="common">Rabbit</name>
    <dbReference type="NCBI Taxonomy" id="9986"/>
    <lineage>
        <taxon>Eukaryota</taxon>
        <taxon>Metazoa</taxon>
        <taxon>Chordata</taxon>
        <taxon>Craniata</taxon>
        <taxon>Vertebrata</taxon>
        <taxon>Euteleostomi</taxon>
        <taxon>Mammalia</taxon>
        <taxon>Eutheria</taxon>
        <taxon>Euarchontoglires</taxon>
        <taxon>Glires</taxon>
        <taxon>Lagomorpha</taxon>
        <taxon>Leporidae</taxon>
        <taxon>Oryctolagus</taxon>
    </lineage>
</organism>
<feature type="compositionally biased region" description="Basic residues" evidence="1">
    <location>
        <begin position="321"/>
        <end position="331"/>
    </location>
</feature>
<name>U3KMC0_RABIT</name>
<evidence type="ECO:0000313" key="3">
    <source>
        <dbReference type="Proteomes" id="UP000001811"/>
    </source>
</evidence>
<reference evidence="2" key="3">
    <citation type="submission" date="2025-09" db="UniProtKB">
        <authorList>
            <consortium name="Ensembl"/>
        </authorList>
    </citation>
    <scope>IDENTIFICATION</scope>
    <source>
        <strain evidence="2">Thorbecke</strain>
    </source>
</reference>
<dbReference type="PaxDb" id="9986-ENSOCUP00000026378"/>
<dbReference type="Pfam" id="PF17734">
    <property type="entry name" value="Spt46"/>
    <property type="match status" value="1"/>
</dbReference>
<evidence type="ECO:0000313" key="2">
    <source>
        <dbReference type="Ensembl" id="ENSOCUP00000026378.2"/>
    </source>
</evidence>
<dbReference type="Proteomes" id="UP000001811">
    <property type="component" value="Chromosome 11"/>
</dbReference>
<dbReference type="GeneTree" id="ENSGT00940000163833"/>
<feature type="compositionally biased region" description="Basic and acidic residues" evidence="1">
    <location>
        <begin position="332"/>
        <end position="342"/>
    </location>
</feature>
<sequence>MEHTYHRMHIHTHHRKQTHTDTHAPSVPFTNTKNTYQRWTRAHICLHQTALSPPCTGDTEHTPHLPHPPPPTHTHVHPQTPQARISRCLRELHRLHSLTAAFSVLTLSFLEMYEYQPEAVEMPLLQDVRQQHRASPCPRPCFHFHLADEPCTPATHRRKQRAMKVFYMRVRRKRGGNVVWDSQEGLVPPRKRTKVEEIAFPGTMPAQPNLSYQSTEDLVTEDSSCFMGEQEQVQEAASYQAAPPAEEGMPQAQASTPEWQLSPRRGFKCMACCRVFSSLADLQEHVQHGAKEGFSCRVFHLAFAWLESKKHMLEKRDNKKTARKTSGRKKEKHLDAGKSPRQ</sequence>
<dbReference type="AlphaFoldDB" id="U3KMC0"/>
<reference evidence="2" key="2">
    <citation type="submission" date="2025-08" db="UniProtKB">
        <authorList>
            <consortium name="Ensembl"/>
        </authorList>
    </citation>
    <scope>IDENTIFICATION</scope>
    <source>
        <strain evidence="2">Thorbecke</strain>
    </source>
</reference>
<dbReference type="GO" id="GO:0005634">
    <property type="term" value="C:nucleus"/>
    <property type="evidence" value="ECO:0007669"/>
    <property type="project" value="TreeGrafter"/>
</dbReference>
<dbReference type="GO" id="GO:0009566">
    <property type="term" value="P:fertilization"/>
    <property type="evidence" value="ECO:0007669"/>
    <property type="project" value="TreeGrafter"/>
</dbReference>
<dbReference type="InterPro" id="IPR040879">
    <property type="entry name" value="Spt46-like"/>
</dbReference>
<evidence type="ECO:0000256" key="1">
    <source>
        <dbReference type="SAM" id="MobiDB-lite"/>
    </source>
</evidence>
<reference evidence="2 3" key="1">
    <citation type="journal article" date="2011" name="Nature">
        <title>A high-resolution map of human evolutionary constraint using 29 mammals.</title>
        <authorList>
            <person name="Lindblad-Toh K."/>
            <person name="Garber M."/>
            <person name="Zuk O."/>
            <person name="Lin M.F."/>
            <person name="Parker B.J."/>
            <person name="Washietl S."/>
            <person name="Kheradpour P."/>
            <person name="Ernst J."/>
            <person name="Jordan G."/>
            <person name="Mauceli E."/>
            <person name="Ward L.D."/>
            <person name="Lowe C.B."/>
            <person name="Holloway A.K."/>
            <person name="Clamp M."/>
            <person name="Gnerre S."/>
            <person name="Alfoldi J."/>
            <person name="Beal K."/>
            <person name="Chang J."/>
            <person name="Clawson H."/>
            <person name="Cuff J."/>
            <person name="Di Palma F."/>
            <person name="Fitzgerald S."/>
            <person name="Flicek P."/>
            <person name="Guttman M."/>
            <person name="Hubisz M.J."/>
            <person name="Jaffe D.B."/>
            <person name="Jungreis I."/>
            <person name="Kent W.J."/>
            <person name="Kostka D."/>
            <person name="Lara M."/>
            <person name="Martins A.L."/>
            <person name="Massingham T."/>
            <person name="Moltke I."/>
            <person name="Raney B.J."/>
            <person name="Rasmussen M.D."/>
            <person name="Robinson J."/>
            <person name="Stark A."/>
            <person name="Vilella A.J."/>
            <person name="Wen J."/>
            <person name="Xie X."/>
            <person name="Zody M.C."/>
            <person name="Baldwin J."/>
            <person name="Bloom T."/>
            <person name="Chin C.W."/>
            <person name="Heiman D."/>
            <person name="Nicol R."/>
            <person name="Nusbaum C."/>
            <person name="Young S."/>
            <person name="Wilkinson J."/>
            <person name="Worley K.C."/>
            <person name="Kovar C.L."/>
            <person name="Muzny D.M."/>
            <person name="Gibbs R.A."/>
            <person name="Cree A."/>
            <person name="Dihn H.H."/>
            <person name="Fowler G."/>
            <person name="Jhangiani S."/>
            <person name="Joshi V."/>
            <person name="Lee S."/>
            <person name="Lewis L.R."/>
            <person name="Nazareth L.V."/>
            <person name="Okwuonu G."/>
            <person name="Santibanez J."/>
            <person name="Warren W.C."/>
            <person name="Mardis E.R."/>
            <person name="Weinstock G.M."/>
            <person name="Wilson R.K."/>
            <person name="Delehaunty K."/>
            <person name="Dooling D."/>
            <person name="Fronik C."/>
            <person name="Fulton L."/>
            <person name="Fulton B."/>
            <person name="Graves T."/>
            <person name="Minx P."/>
            <person name="Sodergren E."/>
            <person name="Birney E."/>
            <person name="Margulies E.H."/>
            <person name="Herrero J."/>
            <person name="Green E.D."/>
            <person name="Haussler D."/>
            <person name="Siepel A."/>
            <person name="Goldman N."/>
            <person name="Pollard K.S."/>
            <person name="Pedersen J.S."/>
            <person name="Lander E.S."/>
            <person name="Kellis M."/>
        </authorList>
    </citation>
    <scope>NUCLEOTIDE SEQUENCE [LARGE SCALE GENOMIC DNA]</scope>
    <source>
        <strain evidence="2 3">Thorbecke inbred</strain>
    </source>
</reference>
<dbReference type="HOGENOM" id="CLU_062038_0_0_1"/>
<dbReference type="InParanoid" id="U3KMC0"/>
<dbReference type="OrthoDB" id="8898641at2759"/>
<dbReference type="KEGG" id="ocu:103349539"/>
<dbReference type="eggNOG" id="ENOG502TH7G">
    <property type="taxonomic scope" value="Eukaryota"/>
</dbReference>
<accession>U3KMC0</accession>